<dbReference type="AlphaFoldDB" id="A0A6N2LYC6"/>
<evidence type="ECO:0000313" key="1">
    <source>
        <dbReference type="EMBL" id="VFU46519.1"/>
    </source>
</evidence>
<organism evidence="1">
    <name type="scientific">Salix viminalis</name>
    <name type="common">Common osier</name>
    <name type="synonym">Basket willow</name>
    <dbReference type="NCBI Taxonomy" id="40686"/>
    <lineage>
        <taxon>Eukaryota</taxon>
        <taxon>Viridiplantae</taxon>
        <taxon>Streptophyta</taxon>
        <taxon>Embryophyta</taxon>
        <taxon>Tracheophyta</taxon>
        <taxon>Spermatophyta</taxon>
        <taxon>Magnoliopsida</taxon>
        <taxon>eudicotyledons</taxon>
        <taxon>Gunneridae</taxon>
        <taxon>Pentapetalae</taxon>
        <taxon>rosids</taxon>
        <taxon>fabids</taxon>
        <taxon>Malpighiales</taxon>
        <taxon>Salicaceae</taxon>
        <taxon>Saliceae</taxon>
        <taxon>Salix</taxon>
    </lineage>
</organism>
<name>A0A6N2LYC6_SALVM</name>
<sequence>MKPNKIGECGVDRKFPSHVVLCIYSTIGPHAPSSSIEGVRCSIASVVIILKLNGVIIEDSRKMNHNRALCYREEGKVAVNPRLQGW</sequence>
<protein>
    <submittedName>
        <fullName evidence="1">Uncharacterized protein</fullName>
    </submittedName>
</protein>
<reference evidence="1" key="1">
    <citation type="submission" date="2019-03" db="EMBL/GenBank/DDBJ databases">
        <authorList>
            <person name="Mank J."/>
            <person name="Almeida P."/>
        </authorList>
    </citation>
    <scope>NUCLEOTIDE SEQUENCE</scope>
    <source>
        <strain evidence="1">78183</strain>
    </source>
</reference>
<gene>
    <name evidence="1" type="ORF">SVIM_LOCUS294976</name>
</gene>
<dbReference type="EMBL" id="CAADRP010001643">
    <property type="protein sequence ID" value="VFU46519.1"/>
    <property type="molecule type" value="Genomic_DNA"/>
</dbReference>
<accession>A0A6N2LYC6</accession>
<proteinExistence type="predicted"/>